<dbReference type="AlphaFoldDB" id="A0AB35UST0"/>
<organism evidence="7 8">
    <name type="scientific">Dielma fastidiosa</name>
    <dbReference type="NCBI Taxonomy" id="1034346"/>
    <lineage>
        <taxon>Bacteria</taxon>
        <taxon>Bacillati</taxon>
        <taxon>Bacillota</taxon>
        <taxon>Erysipelotrichia</taxon>
        <taxon>Erysipelotrichales</taxon>
        <taxon>Erysipelotrichaceae</taxon>
        <taxon>Dielma</taxon>
    </lineage>
</organism>
<dbReference type="EMBL" id="JALDAW010000013">
    <property type="protein sequence ID" value="MDY5168249.1"/>
    <property type="molecule type" value="Genomic_DNA"/>
</dbReference>
<reference evidence="7" key="1">
    <citation type="submission" date="2022-03" db="EMBL/GenBank/DDBJ databases">
        <title>First case of bacteraemia caused by Dielma fastidiosa in a patient hospitalised with diverticulitis.</title>
        <authorList>
            <person name="Forman-Ankjaer B."/>
            <person name="Hvid-Jensen F."/>
            <person name="Kobel C.M."/>
            <person name="Greve T."/>
        </authorList>
    </citation>
    <scope>NUCLEOTIDE SEQUENCE</scope>
    <source>
        <strain evidence="7">AUH_DF_2021</strain>
    </source>
</reference>
<dbReference type="Pfam" id="PF04011">
    <property type="entry name" value="LemA"/>
    <property type="match status" value="1"/>
</dbReference>
<dbReference type="GeneID" id="94441008"/>
<evidence type="ECO:0000256" key="5">
    <source>
        <dbReference type="ARBA" id="ARBA00023136"/>
    </source>
</evidence>
<dbReference type="PANTHER" id="PTHR34478">
    <property type="entry name" value="PROTEIN LEMA"/>
    <property type="match status" value="1"/>
</dbReference>
<keyword evidence="3 6" id="KW-0812">Transmembrane</keyword>
<proteinExistence type="inferred from homology"/>
<dbReference type="InterPro" id="IPR023353">
    <property type="entry name" value="LemA-like_dom_sf"/>
</dbReference>
<dbReference type="InterPro" id="IPR007156">
    <property type="entry name" value="MamQ_LemA"/>
</dbReference>
<evidence type="ECO:0000313" key="8">
    <source>
        <dbReference type="Proteomes" id="UP001276902"/>
    </source>
</evidence>
<dbReference type="RefSeq" id="WP_022937937.1">
    <property type="nucleotide sequence ID" value="NZ_BAABZA010000006.1"/>
</dbReference>
<comment type="subcellular location">
    <subcellularLocation>
        <location evidence="1">Membrane</location>
        <topology evidence="1">Single-pass membrane protein</topology>
    </subcellularLocation>
</comment>
<comment type="caution">
    <text evidence="7">The sequence shown here is derived from an EMBL/GenBank/DDBJ whole genome shotgun (WGS) entry which is preliminary data.</text>
</comment>
<keyword evidence="4 6" id="KW-1133">Transmembrane helix</keyword>
<feature type="transmembrane region" description="Helical" evidence="6">
    <location>
        <begin position="6"/>
        <end position="24"/>
    </location>
</feature>
<evidence type="ECO:0000256" key="1">
    <source>
        <dbReference type="ARBA" id="ARBA00004167"/>
    </source>
</evidence>
<evidence type="ECO:0000256" key="4">
    <source>
        <dbReference type="ARBA" id="ARBA00022989"/>
    </source>
</evidence>
<comment type="similarity">
    <text evidence="2">Belongs to the LemA family.</text>
</comment>
<accession>A0AB35UST0</accession>
<evidence type="ECO:0000313" key="7">
    <source>
        <dbReference type="EMBL" id="MDY5168249.1"/>
    </source>
</evidence>
<dbReference type="GO" id="GO:0016020">
    <property type="term" value="C:membrane"/>
    <property type="evidence" value="ECO:0007669"/>
    <property type="project" value="UniProtKB-SubCell"/>
</dbReference>
<evidence type="ECO:0000256" key="3">
    <source>
        <dbReference type="ARBA" id="ARBA00022692"/>
    </source>
</evidence>
<sequence length="179" mass="20353">MELSIGTVLLLILAVIITMLYNMVIRARLKMDESGSTIDILLNKRFDLITNLVEVVKGYTKYEEDVLSKVVELRNTCHVKPNKNKYNEGLNEAETKLLAVVEGYPDLKADALYLELMKQLSDVEEQLQAARRFYNANVTNYNNRVTTFPSALVAKAMKAKTRKYFAAEEDVKANVKVEL</sequence>
<keyword evidence="5 6" id="KW-0472">Membrane</keyword>
<gene>
    <name evidence="7" type="ORF">MQE39_08990</name>
</gene>
<dbReference type="Gene3D" id="1.20.1440.20">
    <property type="entry name" value="LemA-like domain"/>
    <property type="match status" value="1"/>
</dbReference>
<protein>
    <submittedName>
        <fullName evidence="7">LemA family protein</fullName>
    </submittedName>
</protein>
<name>A0AB35UST0_9FIRM</name>
<dbReference type="SUPFAM" id="SSF140478">
    <property type="entry name" value="LemA-like"/>
    <property type="match status" value="1"/>
</dbReference>
<dbReference type="Proteomes" id="UP001276902">
    <property type="component" value="Unassembled WGS sequence"/>
</dbReference>
<evidence type="ECO:0000256" key="2">
    <source>
        <dbReference type="ARBA" id="ARBA00008854"/>
    </source>
</evidence>
<dbReference type="PANTHER" id="PTHR34478:SF1">
    <property type="entry name" value="PROTEIN LEMA"/>
    <property type="match status" value="1"/>
</dbReference>
<evidence type="ECO:0000256" key="6">
    <source>
        <dbReference type="SAM" id="Phobius"/>
    </source>
</evidence>